<dbReference type="AlphaFoldDB" id="A0A6G7GXS9"/>
<proteinExistence type="predicted"/>
<evidence type="ECO:0000313" key="2">
    <source>
        <dbReference type="Proteomes" id="UP000501926"/>
    </source>
</evidence>
<dbReference type="EMBL" id="CP049055">
    <property type="protein sequence ID" value="QII14271.1"/>
    <property type="molecule type" value="Genomic_DNA"/>
</dbReference>
<gene>
    <name evidence="1" type="ORF">KsCSTR_48940</name>
</gene>
<reference evidence="1 2" key="1">
    <citation type="submission" date="2020-02" db="EMBL/GenBank/DDBJ databases">
        <title>Newly sequenced genome of strain CSTR1 showed variability in Candidatus Kuenenia stuttgartiensis genomes.</title>
        <authorList>
            <person name="Ding C."/>
            <person name="Adrian L."/>
        </authorList>
    </citation>
    <scope>NUCLEOTIDE SEQUENCE [LARGE SCALE GENOMIC DNA]</scope>
    <source>
        <strain evidence="1 2">CSTR1</strain>
    </source>
</reference>
<name>A0A6G7GXS9_KUEST</name>
<evidence type="ECO:0000313" key="1">
    <source>
        <dbReference type="EMBL" id="QII14271.1"/>
    </source>
</evidence>
<dbReference type="Proteomes" id="UP000501926">
    <property type="component" value="Chromosome"/>
</dbReference>
<protein>
    <submittedName>
        <fullName evidence="1">Uncharacterized protein</fullName>
    </submittedName>
</protein>
<sequence length="40" mass="4492">MLGFPKKKQQTLFYPEPVLGGLRSGPFATNPAIIWSILFQ</sequence>
<accession>A0A6G7GXS9</accession>
<organism evidence="1 2">
    <name type="scientific">Kuenenia stuttgartiensis</name>
    <dbReference type="NCBI Taxonomy" id="174633"/>
    <lineage>
        <taxon>Bacteria</taxon>
        <taxon>Pseudomonadati</taxon>
        <taxon>Planctomycetota</taxon>
        <taxon>Candidatus Brocadiia</taxon>
        <taxon>Candidatus Brocadiales</taxon>
        <taxon>Candidatus Brocadiaceae</taxon>
        <taxon>Candidatus Kuenenia</taxon>
    </lineage>
</organism>